<evidence type="ECO:0000313" key="3">
    <source>
        <dbReference type="EMBL" id="KAK2712336.1"/>
    </source>
</evidence>
<comment type="caution">
    <text evidence="3">The sequence shown here is derived from an EMBL/GenBank/DDBJ whole genome shotgun (WGS) entry which is preliminary data.</text>
</comment>
<dbReference type="Proteomes" id="UP001187531">
    <property type="component" value="Unassembled WGS sequence"/>
</dbReference>
<gene>
    <name evidence="3" type="ORF">QYM36_011131</name>
</gene>
<dbReference type="EMBL" id="JAVRJZ010000015">
    <property type="protein sequence ID" value="KAK2712336.1"/>
    <property type="molecule type" value="Genomic_DNA"/>
</dbReference>
<sequence>MIVSVLDALALISLILTSVCQTIAAEDADAMAENTCREAELLGQYVRKDDEIAENRGNYVYSERDITLDGGVNSSRLRLQDKSISKDIISEVINQSPNKIVEANNVSKILAQSSDHCIVNADSTGDVIERKKKQKGHIFYMNESSCKNEFMGIPPDLTGTLSESDLEQSVCQNIRKGIDENLNQMNKNLENKNENNKDAEFRVKKKKKNILFDIFESSDEVESESSIFDKTKKGIEKDLQNMNVNPRGGNEKVSSVSSFMKPNESLKARYGKKKHAFSYILESSGDSKLDCSVSDQINKKTEAKSRKINHEILCCSKAYRCCKKSRLNGKKKKKNIYSFLFESSSESELEQSASEKIKKGTDISLKKEEKIVTRENNKPFPDSKCVTNNEGLGNIRKKKKRDVFSFILESVSDTELEPSVNEKNQDRDLNKADSQFERGNENSSFSEKCNKKRKKKRNFFRFLDDIEYETENDPVRTAIEPRIVGNNRKPKLAVEENARKKSYFFKFLEETAQQEAL</sequence>
<evidence type="ECO:0000256" key="2">
    <source>
        <dbReference type="SAM" id="SignalP"/>
    </source>
</evidence>
<accession>A0AA88HUJ7</accession>
<feature type="coiled-coil region" evidence="1">
    <location>
        <begin position="175"/>
        <end position="209"/>
    </location>
</feature>
<reference evidence="3" key="1">
    <citation type="submission" date="2023-07" db="EMBL/GenBank/DDBJ databases">
        <title>Chromosome-level genome assembly of Artemia franciscana.</title>
        <authorList>
            <person name="Jo E."/>
        </authorList>
    </citation>
    <scope>NUCLEOTIDE SEQUENCE</scope>
    <source>
        <tissue evidence="3">Whole body</tissue>
    </source>
</reference>
<organism evidence="3 4">
    <name type="scientific">Artemia franciscana</name>
    <name type="common">Brine shrimp</name>
    <name type="synonym">Artemia sanfranciscana</name>
    <dbReference type="NCBI Taxonomy" id="6661"/>
    <lineage>
        <taxon>Eukaryota</taxon>
        <taxon>Metazoa</taxon>
        <taxon>Ecdysozoa</taxon>
        <taxon>Arthropoda</taxon>
        <taxon>Crustacea</taxon>
        <taxon>Branchiopoda</taxon>
        <taxon>Anostraca</taxon>
        <taxon>Artemiidae</taxon>
        <taxon>Artemia</taxon>
    </lineage>
</organism>
<proteinExistence type="predicted"/>
<keyword evidence="4" id="KW-1185">Reference proteome</keyword>
<feature type="chain" id="PRO_5041740233" evidence="2">
    <location>
        <begin position="26"/>
        <end position="517"/>
    </location>
</feature>
<evidence type="ECO:0000256" key="1">
    <source>
        <dbReference type="SAM" id="Coils"/>
    </source>
</evidence>
<evidence type="ECO:0000313" key="4">
    <source>
        <dbReference type="Proteomes" id="UP001187531"/>
    </source>
</evidence>
<protein>
    <submittedName>
        <fullName evidence="3">Uncharacterized protein</fullName>
    </submittedName>
</protein>
<dbReference type="AlphaFoldDB" id="A0AA88HUJ7"/>
<keyword evidence="1" id="KW-0175">Coiled coil</keyword>
<feature type="signal peptide" evidence="2">
    <location>
        <begin position="1"/>
        <end position="25"/>
    </location>
</feature>
<name>A0AA88HUJ7_ARTSF</name>
<keyword evidence="2" id="KW-0732">Signal</keyword>